<accession>A8PPQ5</accession>
<name>A8PPQ5_BRUMA</name>
<protein>
    <submittedName>
        <fullName evidence="1">Uncharacterized protein</fullName>
    </submittedName>
</protein>
<dbReference type="EMBL" id="DS239393">
    <property type="protein sequence ID" value="EDP33524.1"/>
    <property type="molecule type" value="Genomic_DNA"/>
</dbReference>
<proteinExistence type="predicted"/>
<reference evidence="1" key="1">
    <citation type="journal article" date="2007" name="Science">
        <title>Draft genome of the filarial nematode parasite Brugia malayi.</title>
        <authorList>
            <person name="Ghedin E."/>
            <person name="Wang S."/>
            <person name="Spiro D."/>
            <person name="Caler E."/>
            <person name="Zhao Q."/>
            <person name="Crabtree J."/>
            <person name="Allen J.E."/>
            <person name="Delcher A.L."/>
            <person name="Guiliano D.B."/>
            <person name="Miranda-Saavedra D."/>
            <person name="Angiuoli S.V."/>
            <person name="Creasy T."/>
            <person name="Amedeo P."/>
            <person name="Haas B."/>
            <person name="El-Sayed N.M."/>
            <person name="Wortman J.R."/>
            <person name="Feldblyum T."/>
            <person name="Tallon L."/>
            <person name="Schatz M."/>
            <person name="Shumway M."/>
            <person name="Koo H."/>
            <person name="Salzberg S.L."/>
            <person name="Schobel S."/>
            <person name="Pertea M."/>
            <person name="Pop M."/>
            <person name="White O."/>
            <person name="Barton G.J."/>
            <person name="Carlow C.K."/>
            <person name="Crawford M.J."/>
            <person name="Daub J."/>
            <person name="Dimmic M.W."/>
            <person name="Estes C.F."/>
            <person name="Foster J.M."/>
            <person name="Ganatra M."/>
            <person name="Gregory W.F."/>
            <person name="Johnson N.M."/>
            <person name="Jin J."/>
            <person name="Komuniecki R."/>
            <person name="Korf I."/>
            <person name="Kumar S."/>
            <person name="Laney S."/>
            <person name="Li B.W."/>
            <person name="Li W."/>
            <person name="Lindblom T.H."/>
            <person name="Lustigman S."/>
            <person name="Ma D."/>
            <person name="Maina C.V."/>
            <person name="Martin D.M."/>
            <person name="McCarter J.P."/>
            <person name="McReynolds L."/>
            <person name="Mitreva M."/>
            <person name="Nutman T.B."/>
            <person name="Parkinson J."/>
            <person name="Peregrin-Alvarez J.M."/>
            <person name="Poole C."/>
            <person name="Ren Q."/>
            <person name="Saunders L."/>
            <person name="Sluder A.E."/>
            <person name="Smith K."/>
            <person name="Stanke M."/>
            <person name="Unnasch T.R."/>
            <person name="Ware J."/>
            <person name="Wei A.D."/>
            <person name="Weil G."/>
            <person name="Williams D.J."/>
            <person name="Zhang Y."/>
            <person name="Williams S.A."/>
            <person name="Fraser-Liggett C."/>
            <person name="Slatko B."/>
            <person name="Blaxter M.L."/>
            <person name="Scott A.L."/>
        </authorList>
    </citation>
    <scope>NUCLEOTIDE SEQUENCE [LARGE SCALE GENOMIC DNA]</scope>
</reference>
<organism evidence="1">
    <name type="scientific">Brugia malayi</name>
    <name type="common">Filarial nematode worm</name>
    <dbReference type="NCBI Taxonomy" id="6279"/>
    <lineage>
        <taxon>Eukaryota</taxon>
        <taxon>Metazoa</taxon>
        <taxon>Ecdysozoa</taxon>
        <taxon>Nematoda</taxon>
        <taxon>Chromadorea</taxon>
        <taxon>Rhabditida</taxon>
        <taxon>Spirurina</taxon>
        <taxon>Spiruromorpha</taxon>
        <taxon>Filarioidea</taxon>
        <taxon>Onchocercidae</taxon>
        <taxon>Brugia</taxon>
    </lineage>
</organism>
<gene>
    <name evidence="1" type="ORF">Bm1_30985</name>
</gene>
<sequence length="40" mass="4865">MLNSPRVSYCVSFFFTFDFINLTHQSRIMYLPVIHYPYLC</sequence>
<evidence type="ECO:0000313" key="1">
    <source>
        <dbReference type="EMBL" id="EDP33524.1"/>
    </source>
</evidence>
<dbReference type="AlphaFoldDB" id="A8PPQ5"/>